<dbReference type="EMBL" id="CM023484">
    <property type="protein sequence ID" value="KAH6932486.1"/>
    <property type="molecule type" value="Genomic_DNA"/>
</dbReference>
<proteinExistence type="predicted"/>
<keyword evidence="2" id="KW-1185">Reference proteome</keyword>
<accession>A0ACB7SEK1</accession>
<sequence>MTSMAPDVILLQEPNCIPSLSGFEAYGSDSGLIGTLVSNRLTTRLLVVTTTSSRLPLLSPAPAVVSTIRMTNWDKFRELRIASPEVDGYDDWLAGLSADLEPTTRSINTTPTNLDVDPHLLHLWGARRGLTKRWKRQRLNRRLKVRIARITREAQEYAQILMRNNWRGFCNSLSGTLSTAKTWSILQALIDPSGTKRKTQKRLHVLTHSFRDSPDRLLQELKARYIPTGASPQYHPKDPPPDITVLVEGTLIPQVERARILGLYVQADGRAGHTISLLSRQTERVIAMFRRVTNRRSGLGERDMLRLVEACILSRFSYHRPFHRLRQGQRDRVDTLIRKAIKVALGVPHYTTQRLLSLGGHNTLSEVLEAQWISQRQRLFLTPMGRQVLTSLGHPVPPAPPEMQNTSVPVQVAQVLRVHPLPRNMHPERNTGRRRAR</sequence>
<gene>
    <name evidence="1" type="ORF">HPB50_006300</name>
</gene>
<reference evidence="1" key="1">
    <citation type="submission" date="2020-05" db="EMBL/GenBank/DDBJ databases">
        <title>Large-scale comparative analyses of tick genomes elucidate their genetic diversity and vector capacities.</title>
        <authorList>
            <person name="Jia N."/>
            <person name="Wang J."/>
            <person name="Shi W."/>
            <person name="Du L."/>
            <person name="Sun Y."/>
            <person name="Zhan W."/>
            <person name="Jiang J."/>
            <person name="Wang Q."/>
            <person name="Zhang B."/>
            <person name="Ji P."/>
            <person name="Sakyi L.B."/>
            <person name="Cui X."/>
            <person name="Yuan T."/>
            <person name="Jiang B."/>
            <person name="Yang W."/>
            <person name="Lam T.T.-Y."/>
            <person name="Chang Q."/>
            <person name="Ding S."/>
            <person name="Wang X."/>
            <person name="Zhu J."/>
            <person name="Ruan X."/>
            <person name="Zhao L."/>
            <person name="Wei J."/>
            <person name="Que T."/>
            <person name="Du C."/>
            <person name="Cheng J."/>
            <person name="Dai P."/>
            <person name="Han X."/>
            <person name="Huang E."/>
            <person name="Gao Y."/>
            <person name="Liu J."/>
            <person name="Shao H."/>
            <person name="Ye R."/>
            <person name="Li L."/>
            <person name="Wei W."/>
            <person name="Wang X."/>
            <person name="Wang C."/>
            <person name="Yang T."/>
            <person name="Huo Q."/>
            <person name="Li W."/>
            <person name="Guo W."/>
            <person name="Chen H."/>
            <person name="Zhou L."/>
            <person name="Ni X."/>
            <person name="Tian J."/>
            <person name="Zhou Y."/>
            <person name="Sheng Y."/>
            <person name="Liu T."/>
            <person name="Pan Y."/>
            <person name="Xia L."/>
            <person name="Li J."/>
            <person name="Zhao F."/>
            <person name="Cao W."/>
        </authorList>
    </citation>
    <scope>NUCLEOTIDE SEQUENCE</scope>
    <source>
        <strain evidence="1">Hyas-2018</strain>
    </source>
</reference>
<dbReference type="Proteomes" id="UP000821845">
    <property type="component" value="Chromosome 4"/>
</dbReference>
<evidence type="ECO:0000313" key="1">
    <source>
        <dbReference type="EMBL" id="KAH6932486.1"/>
    </source>
</evidence>
<protein>
    <submittedName>
        <fullName evidence="1">Uncharacterized protein</fullName>
    </submittedName>
</protein>
<evidence type="ECO:0000313" key="2">
    <source>
        <dbReference type="Proteomes" id="UP000821845"/>
    </source>
</evidence>
<organism evidence="1 2">
    <name type="scientific">Hyalomma asiaticum</name>
    <name type="common">Tick</name>
    <dbReference type="NCBI Taxonomy" id="266040"/>
    <lineage>
        <taxon>Eukaryota</taxon>
        <taxon>Metazoa</taxon>
        <taxon>Ecdysozoa</taxon>
        <taxon>Arthropoda</taxon>
        <taxon>Chelicerata</taxon>
        <taxon>Arachnida</taxon>
        <taxon>Acari</taxon>
        <taxon>Parasitiformes</taxon>
        <taxon>Ixodida</taxon>
        <taxon>Ixodoidea</taxon>
        <taxon>Ixodidae</taxon>
        <taxon>Hyalomminae</taxon>
        <taxon>Hyalomma</taxon>
    </lineage>
</organism>
<comment type="caution">
    <text evidence="1">The sequence shown here is derived from an EMBL/GenBank/DDBJ whole genome shotgun (WGS) entry which is preliminary data.</text>
</comment>
<name>A0ACB7SEK1_HYAAI</name>